<gene>
    <name evidence="2" type="primary">ORF25859</name>
</gene>
<name>A0A0B6YIS9_9EUPU</name>
<dbReference type="EMBL" id="HACG01008851">
    <property type="protein sequence ID" value="CEK55716.1"/>
    <property type="molecule type" value="Transcribed_RNA"/>
</dbReference>
<organism evidence="2">
    <name type="scientific">Arion vulgaris</name>
    <dbReference type="NCBI Taxonomy" id="1028688"/>
    <lineage>
        <taxon>Eukaryota</taxon>
        <taxon>Metazoa</taxon>
        <taxon>Spiralia</taxon>
        <taxon>Lophotrochozoa</taxon>
        <taxon>Mollusca</taxon>
        <taxon>Gastropoda</taxon>
        <taxon>Heterobranchia</taxon>
        <taxon>Euthyneura</taxon>
        <taxon>Panpulmonata</taxon>
        <taxon>Eupulmonata</taxon>
        <taxon>Stylommatophora</taxon>
        <taxon>Helicina</taxon>
        <taxon>Arionoidea</taxon>
        <taxon>Arionidae</taxon>
        <taxon>Arion</taxon>
    </lineage>
</organism>
<feature type="region of interest" description="Disordered" evidence="1">
    <location>
        <begin position="57"/>
        <end position="79"/>
    </location>
</feature>
<evidence type="ECO:0000256" key="1">
    <source>
        <dbReference type="SAM" id="MobiDB-lite"/>
    </source>
</evidence>
<proteinExistence type="predicted"/>
<reference evidence="2" key="1">
    <citation type="submission" date="2014-12" db="EMBL/GenBank/DDBJ databases">
        <title>Insight into the proteome of Arion vulgaris.</title>
        <authorList>
            <person name="Aradska J."/>
            <person name="Bulat T."/>
            <person name="Smidak R."/>
            <person name="Sarate P."/>
            <person name="Gangsoo J."/>
            <person name="Sialana F."/>
            <person name="Bilban M."/>
            <person name="Lubec G."/>
        </authorList>
    </citation>
    <scope>NUCLEOTIDE SEQUENCE</scope>
    <source>
        <tissue evidence="2">Skin</tissue>
    </source>
</reference>
<feature type="compositionally biased region" description="Polar residues" evidence="1">
    <location>
        <begin position="57"/>
        <end position="70"/>
    </location>
</feature>
<feature type="non-terminal residue" evidence="2">
    <location>
        <position position="79"/>
    </location>
</feature>
<dbReference type="AlphaFoldDB" id="A0A0B6YIS9"/>
<feature type="non-terminal residue" evidence="2">
    <location>
        <position position="1"/>
    </location>
</feature>
<feature type="region of interest" description="Disordered" evidence="1">
    <location>
        <begin position="1"/>
        <end position="35"/>
    </location>
</feature>
<accession>A0A0B6YIS9</accession>
<protein>
    <submittedName>
        <fullName evidence="2">Uncharacterized protein</fullName>
    </submittedName>
</protein>
<evidence type="ECO:0000313" key="2">
    <source>
        <dbReference type="EMBL" id="CEK55716.1"/>
    </source>
</evidence>
<sequence>DTVLGRHEQTGISSTQSSSSGILIASDFQPRPPGSIIAMTTPAPSVAVSTSPLVVSQAENRSSSQSQQQFDMKPGDSMW</sequence>
<feature type="compositionally biased region" description="Low complexity" evidence="1">
    <location>
        <begin position="10"/>
        <end position="22"/>
    </location>
</feature>